<reference evidence="11 12" key="1">
    <citation type="submission" date="2019-07" db="EMBL/GenBank/DDBJ databases">
        <title>Rufibacter sp. nov., isolated from lake sediment.</title>
        <authorList>
            <person name="Qu J.-H."/>
        </authorList>
    </citation>
    <scope>NUCLEOTIDE SEQUENCE [LARGE SCALE GENOMIC DNA]</scope>
    <source>
        <strain evidence="11 12">NBS58-1</strain>
    </source>
</reference>
<dbReference type="InterPro" id="IPR047817">
    <property type="entry name" value="ABC2_TM_bact-type"/>
</dbReference>
<dbReference type="Proteomes" id="UP000324133">
    <property type="component" value="Unassembled WGS sequence"/>
</dbReference>
<evidence type="ECO:0000256" key="7">
    <source>
        <dbReference type="ARBA" id="ARBA00022989"/>
    </source>
</evidence>
<name>A0A5B6T9C1_9BACT</name>
<feature type="transmembrane region" description="Helical" evidence="9">
    <location>
        <begin position="163"/>
        <end position="182"/>
    </location>
</feature>
<feature type="transmembrane region" description="Helical" evidence="9">
    <location>
        <begin position="53"/>
        <end position="75"/>
    </location>
</feature>
<dbReference type="EMBL" id="VKKY01000003">
    <property type="protein sequence ID" value="KAA3436796.1"/>
    <property type="molecule type" value="Genomic_DNA"/>
</dbReference>
<evidence type="ECO:0000259" key="10">
    <source>
        <dbReference type="PROSITE" id="PS51012"/>
    </source>
</evidence>
<comment type="subcellular location">
    <subcellularLocation>
        <location evidence="1">Cell inner membrane</location>
        <topology evidence="1">Multi-pass membrane protein</topology>
    </subcellularLocation>
    <subcellularLocation>
        <location evidence="9">Cell membrane</location>
        <topology evidence="9">Multi-pass membrane protein</topology>
    </subcellularLocation>
</comment>
<feature type="domain" description="ABC transmembrane type-2" evidence="10">
    <location>
        <begin position="17"/>
        <end position="243"/>
    </location>
</feature>
<evidence type="ECO:0000256" key="2">
    <source>
        <dbReference type="ARBA" id="ARBA00007783"/>
    </source>
</evidence>
<dbReference type="GO" id="GO:0043190">
    <property type="term" value="C:ATP-binding cassette (ABC) transporter complex"/>
    <property type="evidence" value="ECO:0007669"/>
    <property type="project" value="InterPro"/>
</dbReference>
<feature type="transmembrane region" description="Helical" evidence="9">
    <location>
        <begin position="222"/>
        <end position="240"/>
    </location>
</feature>
<evidence type="ECO:0000256" key="1">
    <source>
        <dbReference type="ARBA" id="ARBA00004429"/>
    </source>
</evidence>
<dbReference type="InterPro" id="IPR000412">
    <property type="entry name" value="ABC_2_transport"/>
</dbReference>
<dbReference type="OrthoDB" id="9786910at2"/>
<dbReference type="PROSITE" id="PS51012">
    <property type="entry name" value="ABC_TM2"/>
    <property type="match status" value="1"/>
</dbReference>
<comment type="caution">
    <text evidence="11">The sequence shown here is derived from an EMBL/GenBank/DDBJ whole genome shotgun (WGS) entry which is preliminary data.</text>
</comment>
<proteinExistence type="inferred from homology"/>
<evidence type="ECO:0000256" key="4">
    <source>
        <dbReference type="ARBA" id="ARBA00022475"/>
    </source>
</evidence>
<dbReference type="GO" id="GO:0015920">
    <property type="term" value="P:lipopolysaccharide transport"/>
    <property type="evidence" value="ECO:0007669"/>
    <property type="project" value="TreeGrafter"/>
</dbReference>
<evidence type="ECO:0000256" key="9">
    <source>
        <dbReference type="RuleBase" id="RU361157"/>
    </source>
</evidence>
<keyword evidence="4 9" id="KW-1003">Cell membrane</keyword>
<keyword evidence="3 9" id="KW-0813">Transport</keyword>
<evidence type="ECO:0000256" key="5">
    <source>
        <dbReference type="ARBA" id="ARBA00022519"/>
    </source>
</evidence>
<dbReference type="RefSeq" id="WP_149092735.1">
    <property type="nucleotide sequence ID" value="NZ_VKKY01000003.1"/>
</dbReference>
<gene>
    <name evidence="11" type="ORF">FOA19_20700</name>
</gene>
<evidence type="ECO:0000256" key="8">
    <source>
        <dbReference type="ARBA" id="ARBA00023136"/>
    </source>
</evidence>
<dbReference type="PRINTS" id="PR00164">
    <property type="entry name" value="ABC2TRNSPORT"/>
</dbReference>
<dbReference type="Pfam" id="PF01061">
    <property type="entry name" value="ABC2_membrane"/>
    <property type="match status" value="1"/>
</dbReference>
<evidence type="ECO:0000313" key="11">
    <source>
        <dbReference type="EMBL" id="KAA3436796.1"/>
    </source>
</evidence>
<dbReference type="PIRSF" id="PIRSF006648">
    <property type="entry name" value="DrrB"/>
    <property type="match status" value="1"/>
</dbReference>
<feature type="transmembrane region" description="Helical" evidence="9">
    <location>
        <begin position="20"/>
        <end position="41"/>
    </location>
</feature>
<keyword evidence="7 9" id="KW-1133">Transmembrane helix</keyword>
<dbReference type="InterPro" id="IPR013525">
    <property type="entry name" value="ABC2_TM"/>
</dbReference>
<dbReference type="GO" id="GO:0140359">
    <property type="term" value="F:ABC-type transporter activity"/>
    <property type="evidence" value="ECO:0007669"/>
    <property type="project" value="InterPro"/>
</dbReference>
<keyword evidence="8 9" id="KW-0472">Membrane</keyword>
<dbReference type="AlphaFoldDB" id="A0A5B6T9C1"/>
<feature type="transmembrane region" description="Helical" evidence="9">
    <location>
        <begin position="101"/>
        <end position="121"/>
    </location>
</feature>
<evidence type="ECO:0000256" key="6">
    <source>
        <dbReference type="ARBA" id="ARBA00022692"/>
    </source>
</evidence>
<keyword evidence="6 9" id="KW-0812">Transmembrane</keyword>
<protein>
    <recommendedName>
        <fullName evidence="9">Transport permease protein</fullName>
    </recommendedName>
</protein>
<accession>A0A5B6T9C1</accession>
<feature type="transmembrane region" description="Helical" evidence="9">
    <location>
        <begin position="133"/>
        <end position="156"/>
    </location>
</feature>
<evidence type="ECO:0000313" key="12">
    <source>
        <dbReference type="Proteomes" id="UP000324133"/>
    </source>
</evidence>
<sequence length="251" mass="28512">MSLVRRDFLLNYQQTVLGPFWLLIQPILTLGTYVLVFNKLIGVSTGSLPPVLFYLSGIVLWNFFNDTFMGTSFIFRENAQLFSKVYFPRLIIPISQMGTQIFRFGIQFAMLLAMLAFYVLFKDYALPTGFLAITTPLIIMLVGLTGLSLGLIFSVVTAKYRDIINLVTFGVRLLMFLTPVLYPVNYVPENVRWIVQFNPLTSYFELFRRALLGQGVVSPESLGYSLAFTFLLLFISIGIFNKQGDKLIDVV</sequence>
<organism evidence="11 12">
    <name type="scientific">Rufibacter hautae</name>
    <dbReference type="NCBI Taxonomy" id="2595005"/>
    <lineage>
        <taxon>Bacteria</taxon>
        <taxon>Pseudomonadati</taxon>
        <taxon>Bacteroidota</taxon>
        <taxon>Cytophagia</taxon>
        <taxon>Cytophagales</taxon>
        <taxon>Hymenobacteraceae</taxon>
        <taxon>Rufibacter</taxon>
    </lineage>
</organism>
<keyword evidence="5" id="KW-0997">Cell inner membrane</keyword>
<evidence type="ECO:0000256" key="3">
    <source>
        <dbReference type="ARBA" id="ARBA00022448"/>
    </source>
</evidence>
<comment type="similarity">
    <text evidence="2 9">Belongs to the ABC-2 integral membrane protein family.</text>
</comment>
<keyword evidence="12" id="KW-1185">Reference proteome</keyword>
<dbReference type="PANTHER" id="PTHR30413:SF8">
    <property type="entry name" value="TRANSPORT PERMEASE PROTEIN"/>
    <property type="match status" value="1"/>
</dbReference>
<dbReference type="PANTHER" id="PTHR30413">
    <property type="entry name" value="INNER MEMBRANE TRANSPORT PERMEASE"/>
    <property type="match status" value="1"/>
</dbReference>